<reference evidence="1 2" key="1">
    <citation type="submission" date="2024-11" db="EMBL/GenBank/DDBJ databases">
        <authorList>
            <person name="Lucas J.A."/>
        </authorList>
    </citation>
    <scope>NUCLEOTIDE SEQUENCE [LARGE SCALE GENOMIC DNA]</scope>
    <source>
        <strain evidence="1 2">Z 5.4</strain>
    </source>
</reference>
<sequence length="502" mass="57652">MDHAAAYEAKQYNWQHSMSFTNWVTTDLLQHPSEPLEQEDMVSIDPNHIQAGNSFQAGLFASYHIYPYYPDFLNYEQKYLDYVDASGKKNNYAGYLHEFRAVHQMPVLVAEFGVPSSRGLTHKNPYGMNQGFHSEQEQGEIDSRLYQSIVSEGYAGGLVFTWQDEWFKRTWNTMDFDNPDRRPYWNNQQTNEQHFGLLGFEPGKRPSGILVDGTAADWELADGKKGYQSTDKQEPLKEVRFTSDSGYLYFLLKYNRPMTYPNQGSYLLVDTIGNQGQTMIALNDKTKIQTDYGIDFFIKLTGPKDSRIMVDSYYDSFYYQYAKLLHIIPEVLYAAQKDNGVFHPIRLALNKQLTIPSTKTTIPFQDYETGLLRFGNANPASKKFDSLTDISISGDKKVIEGRIPWQLLNFKDPSLKEVMGDLWNKGLSTSVETNGIRIAVVTTEAGNVQQTMPKAANGRIQQKDVYLYCWKSWDHPIFHERLKKSYGIMAETFRTTSLNQGK</sequence>
<keyword evidence="2" id="KW-1185">Reference proteome</keyword>
<evidence type="ECO:0000313" key="1">
    <source>
        <dbReference type="EMBL" id="MFK9094117.1"/>
    </source>
</evidence>
<accession>A0ABW8RNF8</accession>
<name>A0ABW8RNF8_9BACI</name>
<dbReference type="RefSeq" id="WP_406582601.1">
    <property type="nucleotide sequence ID" value="NZ_JBJHQH010000020.1"/>
</dbReference>
<comment type="caution">
    <text evidence="1">The sequence shown here is derived from an EMBL/GenBank/DDBJ whole genome shotgun (WGS) entry which is preliminary data.</text>
</comment>
<evidence type="ECO:0000313" key="2">
    <source>
        <dbReference type="Proteomes" id="UP001623041"/>
    </source>
</evidence>
<dbReference type="EMBL" id="JBJHQH010000020">
    <property type="protein sequence ID" value="MFK9094117.1"/>
    <property type="molecule type" value="Genomic_DNA"/>
</dbReference>
<gene>
    <name evidence="1" type="ORF">ACJEBI_21920</name>
</gene>
<proteinExistence type="predicted"/>
<organism evidence="1 2">
    <name type="scientific">Bacillus salipaludis</name>
    <dbReference type="NCBI Taxonomy" id="2547811"/>
    <lineage>
        <taxon>Bacteria</taxon>
        <taxon>Bacillati</taxon>
        <taxon>Bacillota</taxon>
        <taxon>Bacilli</taxon>
        <taxon>Bacillales</taxon>
        <taxon>Bacillaceae</taxon>
        <taxon>Bacillus</taxon>
    </lineage>
</organism>
<dbReference type="Gene3D" id="3.20.20.80">
    <property type="entry name" value="Glycosidases"/>
    <property type="match status" value="1"/>
</dbReference>
<dbReference type="InterPro" id="IPR017853">
    <property type="entry name" value="GH"/>
</dbReference>
<dbReference type="Proteomes" id="UP001623041">
    <property type="component" value="Unassembled WGS sequence"/>
</dbReference>
<protein>
    <submittedName>
        <fullName evidence="1">Uncharacterized protein</fullName>
    </submittedName>
</protein>
<dbReference type="SUPFAM" id="SSF51445">
    <property type="entry name" value="(Trans)glycosidases"/>
    <property type="match status" value="1"/>
</dbReference>